<proteinExistence type="predicted"/>
<dbReference type="HOGENOM" id="CLU_364846_0_0_1"/>
<feature type="region of interest" description="Disordered" evidence="1">
    <location>
        <begin position="239"/>
        <end position="263"/>
    </location>
</feature>
<dbReference type="STRING" id="1284197.S8BZ21"/>
<reference evidence="2 3" key="1">
    <citation type="journal article" date="2013" name="PLoS Genet.">
        <title>Genomic mechanisms accounting for the adaptation to parasitism in nematode-trapping fungi.</title>
        <authorList>
            <person name="Meerupati T."/>
            <person name="Andersson K.M."/>
            <person name="Friman E."/>
            <person name="Kumar D."/>
            <person name="Tunlid A."/>
            <person name="Ahren D."/>
        </authorList>
    </citation>
    <scope>NUCLEOTIDE SEQUENCE [LARGE SCALE GENOMIC DNA]</scope>
    <source>
        <strain evidence="2 3">CBS 200.50</strain>
    </source>
</reference>
<dbReference type="PANTHER" id="PTHR28020:SF1">
    <property type="entry name" value="YAP1-BINDING PROTEIN 1-RELATED"/>
    <property type="match status" value="1"/>
</dbReference>
<dbReference type="GO" id="GO:0005737">
    <property type="term" value="C:cytoplasm"/>
    <property type="evidence" value="ECO:0007669"/>
    <property type="project" value="TreeGrafter"/>
</dbReference>
<name>S8BZ21_DACHA</name>
<feature type="compositionally biased region" description="Pro residues" evidence="1">
    <location>
        <begin position="1"/>
        <end position="21"/>
    </location>
</feature>
<sequence>MTTHPTPPPPSLQAPPPPPLPANIDIHPVSVELDDPSGIRNVTCRGALLKYRLRVRTFTYTSSIIIHLFHFFIHLVPTPILARMSAAATPRPPPLPTRTPSTLSVSELIPVETALENLNNAAVELAKTGDHITFSTVLDLHTTKAYNRYTFAEQDKFLQGLEVLFEQNSELASDIAWDTIPLLLKFAAIQVDRESEDAEDQKAVVVRANLLLDSCATVGNSKEVFLVITGRIKNLDFRATEDEDPDMEDDDDDDETGVTAPKQRFSPTALATAKILLRLLVMVQKRLKMNTPSKFLASSLMGLLSMTTKASRSLLTTPLCDIMDQIIEFVTSLTPDMKSSDPDVPIQVKLIQAFITHGIEAFLTLPGDNATMIGWSSAWDKKIRPEKVVPKHGTGGGHAHPGLPGLENAQDKLAVGEVLVAFLTLSDAVDMDLESLLQTCLNANIEENEEPEGPEEPGSPTAPTSAEEIPLSYVGSLLLFAGKLSRKVLKGEDLSPLQLKIFPEHANLTSKYLPEGVEGSVIDALVFIGSWIIRHNKKEGDIAELGNIPSEDDDFFLYLQKYSALSATSSEPDLRALTFLHVTTMLHLNPREELRLAFIKDTLEHCPFEALKAAIIGYLKDEVLAASREKSAESIFFSPLILDSLLLNLFPDYEEELLKRPLRDGWVRFNEAYSTISATANLYYLLWANDELRNTLSVARPDWTAEIQRRWVDIIKKAVALFKSASAVDSTGDADLKKEIQSSSIDLEMLSYLLDRLDEIRQQKS</sequence>
<reference evidence="3" key="2">
    <citation type="submission" date="2013-04" db="EMBL/GenBank/DDBJ databases">
        <title>Genomic mechanisms accounting for the adaptation to parasitism in nematode-trapping fungi.</title>
        <authorList>
            <person name="Ahren D.G."/>
        </authorList>
    </citation>
    <scope>NUCLEOTIDE SEQUENCE [LARGE SCALE GENOMIC DNA]</scope>
    <source>
        <strain evidence="3">CBS 200.50</strain>
    </source>
</reference>
<accession>S8BZ21</accession>
<feature type="region of interest" description="Disordered" evidence="1">
    <location>
        <begin position="1"/>
        <end position="23"/>
    </location>
</feature>
<gene>
    <name evidence="2" type="ORF">H072_1287</name>
</gene>
<feature type="compositionally biased region" description="Low complexity" evidence="1">
    <location>
        <begin position="456"/>
        <end position="465"/>
    </location>
</feature>
<dbReference type="EMBL" id="AQGS01000035">
    <property type="protein sequence ID" value="EPS44728.1"/>
    <property type="molecule type" value="Genomic_DNA"/>
</dbReference>
<protein>
    <submittedName>
        <fullName evidence="2">Uncharacterized protein</fullName>
    </submittedName>
</protein>
<evidence type="ECO:0000256" key="1">
    <source>
        <dbReference type="SAM" id="MobiDB-lite"/>
    </source>
</evidence>
<dbReference type="InterPro" id="IPR013877">
    <property type="entry name" value="YAP-bd/ALF4/Glomulin"/>
</dbReference>
<dbReference type="eggNOG" id="ENOG502S35M">
    <property type="taxonomic scope" value="Eukaryota"/>
</dbReference>
<dbReference type="Pfam" id="PF08568">
    <property type="entry name" value="Kinetochor_Ybp2"/>
    <property type="match status" value="1"/>
</dbReference>
<evidence type="ECO:0000313" key="3">
    <source>
        <dbReference type="Proteomes" id="UP000015100"/>
    </source>
</evidence>
<feature type="compositionally biased region" description="Acidic residues" evidence="1">
    <location>
        <begin position="241"/>
        <end position="256"/>
    </location>
</feature>
<evidence type="ECO:0000313" key="2">
    <source>
        <dbReference type="EMBL" id="EPS44728.1"/>
    </source>
</evidence>
<dbReference type="AlphaFoldDB" id="S8BZ21"/>
<dbReference type="OMA" id="MQLQPED"/>
<organism evidence="2 3">
    <name type="scientific">Dactylellina haptotyla (strain CBS 200.50)</name>
    <name type="common">Nematode-trapping fungus</name>
    <name type="synonym">Monacrosporium haptotylum</name>
    <dbReference type="NCBI Taxonomy" id="1284197"/>
    <lineage>
        <taxon>Eukaryota</taxon>
        <taxon>Fungi</taxon>
        <taxon>Dikarya</taxon>
        <taxon>Ascomycota</taxon>
        <taxon>Pezizomycotina</taxon>
        <taxon>Orbiliomycetes</taxon>
        <taxon>Orbiliales</taxon>
        <taxon>Orbiliaceae</taxon>
        <taxon>Dactylellina</taxon>
    </lineage>
</organism>
<keyword evidence="3" id="KW-1185">Reference proteome</keyword>
<feature type="region of interest" description="Disordered" evidence="1">
    <location>
        <begin position="446"/>
        <end position="466"/>
    </location>
</feature>
<dbReference type="InterPro" id="IPR040347">
    <property type="entry name" value="YBP1/2"/>
</dbReference>
<feature type="compositionally biased region" description="Acidic residues" evidence="1">
    <location>
        <begin position="446"/>
        <end position="455"/>
    </location>
</feature>
<comment type="caution">
    <text evidence="2">The sequence shown here is derived from an EMBL/GenBank/DDBJ whole genome shotgun (WGS) entry which is preliminary data.</text>
</comment>
<dbReference type="Proteomes" id="UP000015100">
    <property type="component" value="Unassembled WGS sequence"/>
</dbReference>
<dbReference type="PANTHER" id="PTHR28020">
    <property type="entry name" value="YAP1-BINDING PROTEIN 1-RELATED"/>
    <property type="match status" value="1"/>
</dbReference>
<dbReference type="OrthoDB" id="5396786at2759"/>
<dbReference type="GO" id="GO:0034599">
    <property type="term" value="P:cellular response to oxidative stress"/>
    <property type="evidence" value="ECO:0007669"/>
    <property type="project" value="InterPro"/>
</dbReference>